<dbReference type="GO" id="GO:0036064">
    <property type="term" value="C:ciliary basal body"/>
    <property type="evidence" value="ECO:0007669"/>
    <property type="project" value="TreeGrafter"/>
</dbReference>
<evidence type="ECO:0000256" key="3">
    <source>
        <dbReference type="ARBA" id="ARBA00004186"/>
    </source>
</evidence>
<reference evidence="12" key="1">
    <citation type="submission" date="2021-09" db="EMBL/GenBank/DDBJ databases">
        <authorList>
            <consortium name="AG Swart"/>
            <person name="Singh M."/>
            <person name="Singh A."/>
            <person name="Seah K."/>
            <person name="Emmerich C."/>
        </authorList>
    </citation>
    <scope>NUCLEOTIDE SEQUENCE</scope>
    <source>
        <strain evidence="12">ATCC30299</strain>
    </source>
</reference>
<organism evidence="12 13">
    <name type="scientific">Blepharisma stoltei</name>
    <dbReference type="NCBI Taxonomy" id="1481888"/>
    <lineage>
        <taxon>Eukaryota</taxon>
        <taxon>Sar</taxon>
        <taxon>Alveolata</taxon>
        <taxon>Ciliophora</taxon>
        <taxon>Postciliodesmatophora</taxon>
        <taxon>Heterotrichea</taxon>
        <taxon>Heterotrichida</taxon>
        <taxon>Blepharismidae</taxon>
        <taxon>Blepharisma</taxon>
    </lineage>
</organism>
<protein>
    <recommendedName>
        <fullName evidence="5">Centrosomal protein of 19 kDa</fullName>
    </recommendedName>
</protein>
<dbReference type="GO" id="GO:0005814">
    <property type="term" value="C:centriole"/>
    <property type="evidence" value="ECO:0007669"/>
    <property type="project" value="UniProtKB-SubCell"/>
</dbReference>
<dbReference type="GO" id="GO:0097712">
    <property type="term" value="P:vesicle targeting, trans-Golgi to periciliary membrane compartment"/>
    <property type="evidence" value="ECO:0007669"/>
    <property type="project" value="TreeGrafter"/>
</dbReference>
<feature type="region of interest" description="Disordered" evidence="11">
    <location>
        <begin position="85"/>
        <end position="110"/>
    </location>
</feature>
<keyword evidence="8" id="KW-0969">Cilium</keyword>
<evidence type="ECO:0000256" key="6">
    <source>
        <dbReference type="ARBA" id="ARBA00022490"/>
    </source>
</evidence>
<keyword evidence="13" id="KW-1185">Reference proteome</keyword>
<evidence type="ECO:0000256" key="1">
    <source>
        <dbReference type="ARBA" id="ARBA00004114"/>
    </source>
</evidence>
<sequence>MSLDIFPDFLPKRFGLKYEPPTIVLEYLVPSTGKLYHHKMRLRELQPQDNPRDWIQKLRKKHSMYLPPAKISDDQIVDLIRHLQQKLENENPRRPSRNSGSPTKDEIDLNKLTPEEVLLHKQQMDTVFKQNALRPGDPGYIYDVRKEFKVVEDSGWDEDEEEDDIIL</sequence>
<dbReference type="AlphaFoldDB" id="A0AAU9K6K1"/>
<comment type="subcellular location">
    <subcellularLocation>
        <location evidence="2">Cytoplasm</location>
        <location evidence="2">Cytoskeleton</location>
        <location evidence="2">Cilium basal body</location>
    </subcellularLocation>
    <subcellularLocation>
        <location evidence="1">Cytoplasm</location>
        <location evidence="1">Cytoskeleton</location>
        <location evidence="1">Microtubule organizing center</location>
        <location evidence="1">Centrosome</location>
        <location evidence="1">Centriole</location>
    </subcellularLocation>
    <subcellularLocation>
        <location evidence="3">Cytoplasm</location>
        <location evidence="3">Cytoskeleton</location>
        <location evidence="3">Spindle</location>
    </subcellularLocation>
</comment>
<evidence type="ECO:0000256" key="9">
    <source>
        <dbReference type="ARBA" id="ARBA00023212"/>
    </source>
</evidence>
<dbReference type="Pfam" id="PF14933">
    <property type="entry name" value="CEP19"/>
    <property type="match status" value="1"/>
</dbReference>
<evidence type="ECO:0000256" key="11">
    <source>
        <dbReference type="SAM" id="MobiDB-lite"/>
    </source>
</evidence>
<evidence type="ECO:0000256" key="4">
    <source>
        <dbReference type="ARBA" id="ARBA00009371"/>
    </source>
</evidence>
<evidence type="ECO:0000256" key="10">
    <source>
        <dbReference type="ARBA" id="ARBA00023273"/>
    </source>
</evidence>
<keyword evidence="6" id="KW-0963">Cytoplasm</keyword>
<evidence type="ECO:0000256" key="7">
    <source>
        <dbReference type="ARBA" id="ARBA00022794"/>
    </source>
</evidence>
<dbReference type="PANTHER" id="PTHR31539:SF1">
    <property type="entry name" value="CENTROSOMAL PROTEIN OF 19 KDA"/>
    <property type="match status" value="1"/>
</dbReference>
<keyword evidence="7" id="KW-0970">Cilium biogenesis/degradation</keyword>
<gene>
    <name evidence="12" type="ORF">BSTOLATCC_MIC63840</name>
</gene>
<evidence type="ECO:0000313" key="12">
    <source>
        <dbReference type="EMBL" id="CAG9335364.1"/>
    </source>
</evidence>
<comment type="caution">
    <text evidence="12">The sequence shown here is derived from an EMBL/GenBank/DDBJ whole genome shotgun (WGS) entry which is preliminary data.</text>
</comment>
<evidence type="ECO:0000313" key="13">
    <source>
        <dbReference type="Proteomes" id="UP001162131"/>
    </source>
</evidence>
<keyword evidence="9" id="KW-0206">Cytoskeleton</keyword>
<dbReference type="InterPro" id="IPR029412">
    <property type="entry name" value="CEP19"/>
</dbReference>
<dbReference type="PANTHER" id="PTHR31539">
    <property type="entry name" value="CENTROSOMAL PROTEIN OF 19K CEP19"/>
    <property type="match status" value="1"/>
</dbReference>
<evidence type="ECO:0000256" key="8">
    <source>
        <dbReference type="ARBA" id="ARBA00023069"/>
    </source>
</evidence>
<dbReference type="GO" id="GO:0000922">
    <property type="term" value="C:spindle pole"/>
    <property type="evidence" value="ECO:0007669"/>
    <property type="project" value="TreeGrafter"/>
</dbReference>
<dbReference type="GO" id="GO:0034454">
    <property type="term" value="P:microtubule anchoring at centrosome"/>
    <property type="evidence" value="ECO:0007669"/>
    <property type="project" value="TreeGrafter"/>
</dbReference>
<proteinExistence type="inferred from homology"/>
<dbReference type="EMBL" id="CAJZBQ010000062">
    <property type="protein sequence ID" value="CAG9335364.1"/>
    <property type="molecule type" value="Genomic_DNA"/>
</dbReference>
<evidence type="ECO:0000256" key="5">
    <source>
        <dbReference type="ARBA" id="ARBA00022015"/>
    </source>
</evidence>
<name>A0AAU9K6K1_9CILI</name>
<evidence type="ECO:0000256" key="2">
    <source>
        <dbReference type="ARBA" id="ARBA00004120"/>
    </source>
</evidence>
<accession>A0AAU9K6K1</accession>
<dbReference type="Proteomes" id="UP001162131">
    <property type="component" value="Unassembled WGS sequence"/>
</dbReference>
<comment type="similarity">
    <text evidence="4">Belongs to the CEP19 family.</text>
</comment>
<keyword evidence="10" id="KW-0966">Cell projection</keyword>